<dbReference type="AlphaFoldDB" id="A0AAX4HMZ4"/>
<feature type="domain" description="SnoaL-like" evidence="1">
    <location>
        <begin position="12"/>
        <end position="116"/>
    </location>
</feature>
<sequence>MSINNQNLNVIKALYEAINQNDIVEAMKLFDTQIERVELIDLSSVGVFRGLTEMEAHLRKGRETWAEGSCTPERFTEINNKVVVFTHVRVRLKNHADWLEGQTTDVFALSKGKITEFRTYIDRDEALKWAGVIN</sequence>
<dbReference type="Gene3D" id="3.10.450.50">
    <property type="match status" value="1"/>
</dbReference>
<dbReference type="Pfam" id="PF12680">
    <property type="entry name" value="SnoaL_2"/>
    <property type="match status" value="1"/>
</dbReference>
<dbReference type="InterPro" id="IPR032710">
    <property type="entry name" value="NTF2-like_dom_sf"/>
</dbReference>
<name>A0AAX4HMZ4_9BACT</name>
<keyword evidence="3" id="KW-1185">Reference proteome</keyword>
<reference evidence="2 3" key="1">
    <citation type="submission" date="2023-11" db="EMBL/GenBank/DDBJ databases">
        <title>Peredibacter starrii A3.12.</title>
        <authorList>
            <person name="Mitchell R.J."/>
        </authorList>
    </citation>
    <scope>NUCLEOTIDE SEQUENCE [LARGE SCALE GENOMIC DNA]</scope>
    <source>
        <strain evidence="2 3">A3.12</strain>
    </source>
</reference>
<dbReference type="InterPro" id="IPR037401">
    <property type="entry name" value="SnoaL-like"/>
</dbReference>
<dbReference type="SUPFAM" id="SSF54427">
    <property type="entry name" value="NTF2-like"/>
    <property type="match status" value="1"/>
</dbReference>
<evidence type="ECO:0000259" key="1">
    <source>
        <dbReference type="Pfam" id="PF12680"/>
    </source>
</evidence>
<dbReference type="Proteomes" id="UP001324634">
    <property type="component" value="Chromosome"/>
</dbReference>
<dbReference type="KEGG" id="psti:SOO65_17710"/>
<accession>A0AAX4HMZ4</accession>
<dbReference type="RefSeq" id="WP_321393498.1">
    <property type="nucleotide sequence ID" value="NZ_CP139487.1"/>
</dbReference>
<gene>
    <name evidence="2" type="ORF">SOO65_17710</name>
</gene>
<proteinExistence type="predicted"/>
<dbReference type="EMBL" id="CP139487">
    <property type="protein sequence ID" value="WPU64532.1"/>
    <property type="molecule type" value="Genomic_DNA"/>
</dbReference>
<protein>
    <submittedName>
        <fullName evidence="2">Nuclear transport factor 2 family protein</fullName>
    </submittedName>
</protein>
<evidence type="ECO:0000313" key="3">
    <source>
        <dbReference type="Proteomes" id="UP001324634"/>
    </source>
</evidence>
<evidence type="ECO:0000313" key="2">
    <source>
        <dbReference type="EMBL" id="WPU64532.1"/>
    </source>
</evidence>
<organism evidence="2 3">
    <name type="scientific">Peredibacter starrii</name>
    <dbReference type="NCBI Taxonomy" id="28202"/>
    <lineage>
        <taxon>Bacteria</taxon>
        <taxon>Pseudomonadati</taxon>
        <taxon>Bdellovibrionota</taxon>
        <taxon>Bacteriovoracia</taxon>
        <taxon>Bacteriovoracales</taxon>
        <taxon>Bacteriovoracaceae</taxon>
        <taxon>Peredibacter</taxon>
    </lineage>
</organism>